<dbReference type="CDD" id="cd00060">
    <property type="entry name" value="FHA"/>
    <property type="match status" value="1"/>
</dbReference>
<dbReference type="GO" id="GO:0030288">
    <property type="term" value="C:outer membrane-bounded periplasmic space"/>
    <property type="evidence" value="ECO:0007669"/>
    <property type="project" value="TreeGrafter"/>
</dbReference>
<dbReference type="SUPFAM" id="SSF56601">
    <property type="entry name" value="beta-lactamase/transpeptidase-like"/>
    <property type="match status" value="1"/>
</dbReference>
<keyword evidence="2" id="KW-0645">Protease</keyword>
<evidence type="ECO:0000256" key="3">
    <source>
        <dbReference type="ARBA" id="ARBA00022676"/>
    </source>
</evidence>
<keyword evidence="6" id="KW-0511">Multifunctional enzyme</keyword>
<dbReference type="Pfam" id="PF00905">
    <property type="entry name" value="Transpeptidase"/>
    <property type="match status" value="1"/>
</dbReference>
<dbReference type="SUPFAM" id="SSF49879">
    <property type="entry name" value="SMAD/FHA domain"/>
    <property type="match status" value="1"/>
</dbReference>
<dbReference type="GO" id="GO:0009002">
    <property type="term" value="F:serine-type D-Ala-D-Ala carboxypeptidase activity"/>
    <property type="evidence" value="ECO:0007669"/>
    <property type="project" value="UniProtKB-EC"/>
</dbReference>
<dbReference type="InterPro" id="IPR012338">
    <property type="entry name" value="Beta-lactam/transpept-like"/>
</dbReference>
<dbReference type="eggNOG" id="COG0744">
    <property type="taxonomic scope" value="Bacteria"/>
</dbReference>
<dbReference type="eggNOG" id="COG1716">
    <property type="taxonomic scope" value="Bacteria"/>
</dbReference>
<dbReference type="Gene3D" id="3.40.710.10">
    <property type="entry name" value="DD-peptidase/beta-lactamase superfamily"/>
    <property type="match status" value="1"/>
</dbReference>
<evidence type="ECO:0000256" key="5">
    <source>
        <dbReference type="ARBA" id="ARBA00022801"/>
    </source>
</evidence>
<dbReference type="EMBL" id="CP001344">
    <property type="protein sequence ID" value="ACL45851.1"/>
    <property type="molecule type" value="Genomic_DNA"/>
</dbReference>
<gene>
    <name evidence="10" type="ordered locus">Cyan7425_3529</name>
</gene>
<evidence type="ECO:0000256" key="6">
    <source>
        <dbReference type="ARBA" id="ARBA00023268"/>
    </source>
</evidence>
<accession>B8HRI4</accession>
<evidence type="ECO:0000256" key="7">
    <source>
        <dbReference type="ARBA" id="ARBA00034000"/>
    </source>
</evidence>
<dbReference type="NCBIfam" id="TIGR02074">
    <property type="entry name" value="PBP_1a_fam"/>
    <property type="match status" value="1"/>
</dbReference>
<dbReference type="GO" id="GO:0008955">
    <property type="term" value="F:peptidoglycan glycosyltransferase activity"/>
    <property type="evidence" value="ECO:0007669"/>
    <property type="project" value="UniProtKB-EC"/>
</dbReference>
<dbReference type="STRING" id="395961.Cyan7425_3529"/>
<dbReference type="CAZy" id="GT51">
    <property type="family name" value="Glycosyltransferase Family 51"/>
</dbReference>
<dbReference type="Pfam" id="PF00912">
    <property type="entry name" value="Transgly"/>
    <property type="match status" value="1"/>
</dbReference>
<dbReference type="EC" id="2.4.1.129" evidence="10"/>
<dbReference type="Pfam" id="PF00498">
    <property type="entry name" value="FHA"/>
    <property type="match status" value="1"/>
</dbReference>
<dbReference type="GO" id="GO:0009252">
    <property type="term" value="P:peptidoglycan biosynthetic process"/>
    <property type="evidence" value="ECO:0007669"/>
    <property type="project" value="TreeGrafter"/>
</dbReference>
<dbReference type="InterPro" id="IPR000253">
    <property type="entry name" value="FHA_dom"/>
</dbReference>
<keyword evidence="4 10" id="KW-0808">Transferase</keyword>
<protein>
    <submittedName>
        <fullName evidence="10">FHA modulated glycosyl transferase/transpeptidase</fullName>
        <ecNumber evidence="10">2.4.1.129</ecNumber>
    </submittedName>
</protein>
<dbReference type="GO" id="GO:0008658">
    <property type="term" value="F:penicillin binding"/>
    <property type="evidence" value="ECO:0007669"/>
    <property type="project" value="InterPro"/>
</dbReference>
<evidence type="ECO:0000259" key="9">
    <source>
        <dbReference type="PROSITE" id="PS50006"/>
    </source>
</evidence>
<evidence type="ECO:0000256" key="1">
    <source>
        <dbReference type="ARBA" id="ARBA00022645"/>
    </source>
</evidence>
<dbReference type="InterPro" id="IPR001460">
    <property type="entry name" value="PCN-bd_Tpept"/>
</dbReference>
<organism evidence="10">
    <name type="scientific">Cyanothece sp. (strain PCC 7425 / ATCC 29141)</name>
    <dbReference type="NCBI Taxonomy" id="395961"/>
    <lineage>
        <taxon>Bacteria</taxon>
        <taxon>Bacillati</taxon>
        <taxon>Cyanobacteriota</taxon>
        <taxon>Cyanophyceae</taxon>
        <taxon>Gomontiellales</taxon>
        <taxon>Cyanothecaceae</taxon>
        <taxon>Cyanothece</taxon>
    </lineage>
</organism>
<keyword evidence="1" id="KW-0121">Carboxypeptidase</keyword>
<evidence type="ECO:0000256" key="2">
    <source>
        <dbReference type="ARBA" id="ARBA00022670"/>
    </source>
</evidence>
<comment type="catalytic activity">
    <reaction evidence="7">
        <text>Preferential cleavage: (Ac)2-L-Lys-D-Ala-|-D-Ala. Also transpeptidation of peptidyl-alanyl moieties that are N-acyl substituents of D-alanine.</text>
        <dbReference type="EC" id="3.4.16.4"/>
    </reaction>
</comment>
<dbReference type="Gene3D" id="2.60.200.20">
    <property type="match status" value="1"/>
</dbReference>
<dbReference type="InterPro" id="IPR050396">
    <property type="entry name" value="Glycosyltr_51/Transpeptidase"/>
</dbReference>
<keyword evidence="3 10" id="KW-0328">Glycosyltransferase</keyword>
<dbReference type="OrthoDB" id="9766909at2"/>
<dbReference type="InterPro" id="IPR023346">
    <property type="entry name" value="Lysozyme-like_dom_sf"/>
</dbReference>
<dbReference type="InterPro" id="IPR001264">
    <property type="entry name" value="Glyco_trans_51"/>
</dbReference>
<keyword evidence="5" id="KW-0378">Hydrolase</keyword>
<proteinExistence type="predicted"/>
<evidence type="ECO:0000256" key="4">
    <source>
        <dbReference type="ARBA" id="ARBA00022679"/>
    </source>
</evidence>
<feature type="domain" description="FHA" evidence="9">
    <location>
        <begin position="63"/>
        <end position="116"/>
    </location>
</feature>
<dbReference type="AlphaFoldDB" id="B8HRI4"/>
<dbReference type="GO" id="GO:0006508">
    <property type="term" value="P:proteolysis"/>
    <property type="evidence" value="ECO:0007669"/>
    <property type="project" value="UniProtKB-KW"/>
</dbReference>
<name>B8HRI4_CYAP4</name>
<reference evidence="10" key="1">
    <citation type="submission" date="2009-01" db="EMBL/GenBank/DDBJ databases">
        <title>Complete sequence of chromosome Cyanothece sp. PCC 7425.</title>
        <authorList>
            <consortium name="US DOE Joint Genome Institute"/>
            <person name="Lucas S."/>
            <person name="Copeland A."/>
            <person name="Lapidus A."/>
            <person name="Glavina del Rio T."/>
            <person name="Dalin E."/>
            <person name="Tice H."/>
            <person name="Bruce D."/>
            <person name="Goodwin L."/>
            <person name="Pitluck S."/>
            <person name="Sims D."/>
            <person name="Meineke L."/>
            <person name="Brettin T."/>
            <person name="Detter J.C."/>
            <person name="Han C."/>
            <person name="Larimer F."/>
            <person name="Land M."/>
            <person name="Hauser L."/>
            <person name="Kyrpides N."/>
            <person name="Ovchinnikova G."/>
            <person name="Liberton M."/>
            <person name="Stoeckel J."/>
            <person name="Banerjee A."/>
            <person name="Singh A."/>
            <person name="Page L."/>
            <person name="Sato H."/>
            <person name="Zhao L."/>
            <person name="Sherman L."/>
            <person name="Pakrasi H."/>
            <person name="Richardson P."/>
        </authorList>
    </citation>
    <scope>NUCLEOTIDE SEQUENCE</scope>
    <source>
        <strain evidence="10">PCC 7425</strain>
    </source>
</reference>
<dbReference type="InterPro" id="IPR008984">
    <property type="entry name" value="SMAD_FHA_dom_sf"/>
</dbReference>
<dbReference type="PROSITE" id="PS50006">
    <property type="entry name" value="FHA_DOMAIN"/>
    <property type="match status" value="1"/>
</dbReference>
<sequence length="751" mass="81931">MTPPSSPPPRTFIGSITQAVQTLQAQVNFTRLALKPNVRVPELWVQDSEAEQAQVYPLLGDRYVIGRSSRSCDIVVRNPIVSQIHATLERQGGYGHPFVLKDENSTNGIFRGRRRLKTLALHHKDILTLGPPELEAAVRVQYMNPPPWYERLWRYGLYGTAGAIGAFCAAVGLEWQKIPVLPLPAVDQGPVIVLSRDRVPLADRASQIHGELTQLDDFSPYLRKALIASEDSRFYWHPGVDPIGIVRALTVNFSGGGIREGASTLTQQVARSLYRNYVGTEDNLGRKLREAIVALKLETYYSKDFILLTYLNRVYLGVGNSGFEDAAHFYFDKSAKDLTLAEAATLVGILPAPNTFNPVKNYNLALAYRNRVLTRMAEQGMITPDEAERGRRTRIVISPKAKERLQSIRAPYYYSYVFDELESLLGKDLAREGNFIVETGLNLKMQTEAEAALRRSVAQDGSAYGFSQGAVVTLDFKAGEILALTGGTDYNQSQFNRAVQAMRQPGSTFKVFVYTAAIAQGISPYQTYSCAPLTWMGQNYAGCRQGGGASDIATGGVALSENPIALRVAQDVGLERVVQLARRMGINSPLKPVPGLVLGQSEATLLEMSRAFAVIANGGVRTPSLAIRKILDAGDCTKPQQIQTCRVIYDRTQAMQETTRILTPQVAQTMTSLLKGVVSSGTGRAAALGLGEAGKTGTTDDARDLWFIGYIPSRSLLTGVWLGNDNNAPTAGSSGLAAALWGDYMGQVVGR</sequence>
<evidence type="ECO:0000313" key="10">
    <source>
        <dbReference type="EMBL" id="ACL45851.1"/>
    </source>
</evidence>
<dbReference type="KEGG" id="cyn:Cyan7425_3529"/>
<dbReference type="SUPFAM" id="SSF53955">
    <property type="entry name" value="Lysozyme-like"/>
    <property type="match status" value="1"/>
</dbReference>
<dbReference type="Gene3D" id="1.10.3810.10">
    <property type="entry name" value="Biosynthetic peptidoglycan transglycosylase-like"/>
    <property type="match status" value="1"/>
</dbReference>
<dbReference type="InterPro" id="IPR036950">
    <property type="entry name" value="PBP_transglycosylase"/>
</dbReference>
<dbReference type="PANTHER" id="PTHR32282:SF31">
    <property type="entry name" value="PEPTIDOGLYCAN GLYCOSYLTRANSFERASE"/>
    <property type="match status" value="1"/>
</dbReference>
<dbReference type="PANTHER" id="PTHR32282">
    <property type="entry name" value="BINDING PROTEIN TRANSPEPTIDASE, PUTATIVE-RELATED"/>
    <property type="match status" value="1"/>
</dbReference>
<dbReference type="SMART" id="SM00240">
    <property type="entry name" value="FHA"/>
    <property type="match status" value="1"/>
</dbReference>
<dbReference type="HOGENOM" id="CLU_006354_2_7_3"/>
<evidence type="ECO:0000256" key="8">
    <source>
        <dbReference type="ARBA" id="ARBA00049902"/>
    </source>
</evidence>
<comment type="catalytic activity">
    <reaction evidence="8">
        <text>[GlcNAc-(1-&gt;4)-Mur2Ac(oyl-L-Ala-gamma-D-Glu-L-Lys-D-Ala-D-Ala)](n)-di-trans,octa-cis-undecaprenyl diphosphate + beta-D-GlcNAc-(1-&gt;4)-Mur2Ac(oyl-L-Ala-gamma-D-Glu-L-Lys-D-Ala-D-Ala)-di-trans,octa-cis-undecaprenyl diphosphate = [GlcNAc-(1-&gt;4)-Mur2Ac(oyl-L-Ala-gamma-D-Glu-L-Lys-D-Ala-D-Ala)](n+1)-di-trans,octa-cis-undecaprenyl diphosphate + di-trans,octa-cis-undecaprenyl diphosphate + H(+)</text>
        <dbReference type="Rhea" id="RHEA:23708"/>
        <dbReference type="Rhea" id="RHEA-COMP:9602"/>
        <dbReference type="Rhea" id="RHEA-COMP:9603"/>
        <dbReference type="ChEBI" id="CHEBI:15378"/>
        <dbReference type="ChEBI" id="CHEBI:58405"/>
        <dbReference type="ChEBI" id="CHEBI:60033"/>
        <dbReference type="ChEBI" id="CHEBI:78435"/>
        <dbReference type="EC" id="2.4.99.28"/>
    </reaction>
</comment>